<evidence type="ECO:0000313" key="1">
    <source>
        <dbReference type="EMBL" id="CCD48025.1"/>
    </source>
</evidence>
<dbReference type="AlphaFoldDB" id="G2Y5T5"/>
<organism evidence="1 2">
    <name type="scientific">Botryotinia fuckeliana (strain T4)</name>
    <name type="common">Noble rot fungus</name>
    <name type="synonym">Botrytis cinerea</name>
    <dbReference type="NCBI Taxonomy" id="999810"/>
    <lineage>
        <taxon>Eukaryota</taxon>
        <taxon>Fungi</taxon>
        <taxon>Dikarya</taxon>
        <taxon>Ascomycota</taxon>
        <taxon>Pezizomycotina</taxon>
        <taxon>Leotiomycetes</taxon>
        <taxon>Helotiales</taxon>
        <taxon>Sclerotiniaceae</taxon>
        <taxon>Botrytis</taxon>
    </lineage>
</organism>
<protein>
    <submittedName>
        <fullName evidence="1">Uncharacterized protein</fullName>
    </submittedName>
</protein>
<dbReference type="HOGENOM" id="CLU_3384665_0_0_1"/>
<accession>G2Y5T5</accession>
<reference evidence="2" key="1">
    <citation type="journal article" date="2011" name="PLoS Genet.">
        <title>Genomic analysis of the necrotrophic fungal pathogens Sclerotinia sclerotiorum and Botrytis cinerea.</title>
        <authorList>
            <person name="Amselem J."/>
            <person name="Cuomo C.A."/>
            <person name="van Kan J.A."/>
            <person name="Viaud M."/>
            <person name="Benito E.P."/>
            <person name="Couloux A."/>
            <person name="Coutinho P.M."/>
            <person name="de Vries R.P."/>
            <person name="Dyer P.S."/>
            <person name="Fillinger S."/>
            <person name="Fournier E."/>
            <person name="Gout L."/>
            <person name="Hahn M."/>
            <person name="Kohn L."/>
            <person name="Lapalu N."/>
            <person name="Plummer K.M."/>
            <person name="Pradier J.M."/>
            <person name="Quevillon E."/>
            <person name="Sharon A."/>
            <person name="Simon A."/>
            <person name="ten Have A."/>
            <person name="Tudzynski B."/>
            <person name="Tudzynski P."/>
            <person name="Wincker P."/>
            <person name="Andrew M."/>
            <person name="Anthouard V."/>
            <person name="Beever R.E."/>
            <person name="Beffa R."/>
            <person name="Benoit I."/>
            <person name="Bouzid O."/>
            <person name="Brault B."/>
            <person name="Chen Z."/>
            <person name="Choquer M."/>
            <person name="Collemare J."/>
            <person name="Cotton P."/>
            <person name="Danchin E.G."/>
            <person name="Da Silva C."/>
            <person name="Gautier A."/>
            <person name="Giraud C."/>
            <person name="Giraud T."/>
            <person name="Gonzalez C."/>
            <person name="Grossetete S."/>
            <person name="Guldener U."/>
            <person name="Henrissat B."/>
            <person name="Howlett B.J."/>
            <person name="Kodira C."/>
            <person name="Kretschmer M."/>
            <person name="Lappartient A."/>
            <person name="Leroch M."/>
            <person name="Levis C."/>
            <person name="Mauceli E."/>
            <person name="Neuveglise C."/>
            <person name="Oeser B."/>
            <person name="Pearson M."/>
            <person name="Poulain J."/>
            <person name="Poussereau N."/>
            <person name="Quesneville H."/>
            <person name="Rascle C."/>
            <person name="Schumacher J."/>
            <person name="Segurens B."/>
            <person name="Sexton A."/>
            <person name="Silva E."/>
            <person name="Sirven C."/>
            <person name="Soanes D.M."/>
            <person name="Talbot N.J."/>
            <person name="Templeton M."/>
            <person name="Yandava C."/>
            <person name="Yarden O."/>
            <person name="Zeng Q."/>
            <person name="Rollins J.A."/>
            <person name="Lebrun M.H."/>
            <person name="Dickman M."/>
        </authorList>
    </citation>
    <scope>NUCLEOTIDE SEQUENCE [LARGE SCALE GENOMIC DNA]</scope>
    <source>
        <strain evidence="2">T4</strain>
    </source>
</reference>
<dbReference type="EMBL" id="FQ790289">
    <property type="protein sequence ID" value="CCD48025.1"/>
    <property type="molecule type" value="Genomic_DNA"/>
</dbReference>
<gene>
    <name evidence="1" type="ORF">BofuT4_uP113350.1</name>
</gene>
<proteinExistence type="predicted"/>
<name>G2Y5T5_BOTF4</name>
<evidence type="ECO:0000313" key="2">
    <source>
        <dbReference type="Proteomes" id="UP000008177"/>
    </source>
</evidence>
<dbReference type="InParanoid" id="G2Y5T5"/>
<sequence>MLNLSSTLHLIKTFAHLSGSQVVLLQDCDHEDG</sequence>
<dbReference type="Proteomes" id="UP000008177">
    <property type="component" value="Unplaced contigs"/>
</dbReference>